<sequence length="483" mass="53847">MKKLQKHTIGKNIFHLFYSTALSSGLNAAALIILANYLQSYYYGMFSVALAFAMIMGYLTDAGLNSIVLREGSKKDVDLSILISSYLKVRIILLAVSFLCGFAIIHFTNAWNKEFILTSYFLIIPMVLGLTLQSIGTIFFQMIERMHYCGLIRIIASVCLVVTLSAGLIFNLNHLIICTLYGFSYLAAGAFGIYKVRQYVQIRMKSSFHKGLLRNIGSFSLGGLLFVILPHLGPLIIEKTLTLSEVGIFAVAYRIPQALQQIPFIIAGAYYPVLFRAYNNNQLEEHLHKNITLIKLMALAGITITVPLYAKSDAVIRLLFGEMWIDASFPLKILSLMVTLQAINIALADGLTTKGLQSYRTAIQAIAIITGILLYIQFSKSYGIAGAACAGAAIEGIALLGFWICNPNRWIIAKKALFPYLLFCAICICSIKLFTDSHYIIVFLFHFLLLVLVIFIDKEMKNMILDVMSRVLNKWRVKETQGG</sequence>
<dbReference type="PANTHER" id="PTHR30250:SF11">
    <property type="entry name" value="O-ANTIGEN TRANSPORTER-RELATED"/>
    <property type="match status" value="1"/>
</dbReference>
<feature type="transmembrane region" description="Helical" evidence="6">
    <location>
        <begin position="41"/>
        <end position="68"/>
    </location>
</feature>
<reference evidence="7 8" key="1">
    <citation type="submission" date="2024-04" db="EMBL/GenBank/DDBJ databases">
        <title>Screening of coral probiotics and analysis of their probiotic properties.</title>
        <authorList>
            <person name="Wang S."/>
        </authorList>
    </citation>
    <scope>NUCLEOTIDE SEQUENCE [LARGE SCALE GENOMIC DNA]</scope>
    <source>
        <strain evidence="7 8">GXU-Z9</strain>
    </source>
</reference>
<dbReference type="Proteomes" id="UP001472074">
    <property type="component" value="Chromosome"/>
</dbReference>
<comment type="subcellular location">
    <subcellularLocation>
        <location evidence="1">Cell membrane</location>
        <topology evidence="1">Multi-pass membrane protein</topology>
    </subcellularLocation>
</comment>
<keyword evidence="5 6" id="KW-0472">Membrane</keyword>
<feature type="transmembrane region" description="Helical" evidence="6">
    <location>
        <begin position="150"/>
        <end position="168"/>
    </location>
</feature>
<feature type="transmembrane region" description="Helical" evidence="6">
    <location>
        <begin position="384"/>
        <end position="405"/>
    </location>
</feature>
<keyword evidence="3 6" id="KW-0812">Transmembrane</keyword>
<keyword evidence="4 6" id="KW-1133">Transmembrane helix</keyword>
<organism evidence="7 8">
    <name type="scientific">Cytobacillus pseudoceanisediminis</name>
    <dbReference type="NCBI Taxonomy" id="3051614"/>
    <lineage>
        <taxon>Bacteria</taxon>
        <taxon>Bacillati</taxon>
        <taxon>Bacillota</taxon>
        <taxon>Bacilli</taxon>
        <taxon>Bacillales</taxon>
        <taxon>Bacillaceae</taxon>
        <taxon>Cytobacillus</taxon>
    </lineage>
</organism>
<feature type="transmembrane region" description="Helical" evidence="6">
    <location>
        <begin position="89"/>
        <end position="108"/>
    </location>
</feature>
<keyword evidence="2" id="KW-1003">Cell membrane</keyword>
<proteinExistence type="predicted"/>
<evidence type="ECO:0000256" key="1">
    <source>
        <dbReference type="ARBA" id="ARBA00004651"/>
    </source>
</evidence>
<evidence type="ECO:0000313" key="8">
    <source>
        <dbReference type="Proteomes" id="UP001472074"/>
    </source>
</evidence>
<dbReference type="EMBL" id="CP151651">
    <property type="protein sequence ID" value="WZP06846.1"/>
    <property type="molecule type" value="Genomic_DNA"/>
</dbReference>
<evidence type="ECO:0000313" key="7">
    <source>
        <dbReference type="EMBL" id="WZP06846.1"/>
    </source>
</evidence>
<feature type="transmembrane region" description="Helical" evidence="6">
    <location>
        <begin position="440"/>
        <end position="456"/>
    </location>
</feature>
<feature type="transmembrane region" description="Helical" evidence="6">
    <location>
        <begin position="174"/>
        <end position="194"/>
    </location>
</feature>
<evidence type="ECO:0000256" key="6">
    <source>
        <dbReference type="SAM" id="Phobius"/>
    </source>
</evidence>
<feature type="transmembrane region" description="Helical" evidence="6">
    <location>
        <begin position="257"/>
        <end position="278"/>
    </location>
</feature>
<dbReference type="InterPro" id="IPR002797">
    <property type="entry name" value="Polysacc_synth"/>
</dbReference>
<feature type="transmembrane region" description="Helical" evidence="6">
    <location>
        <begin position="120"/>
        <end position="143"/>
    </location>
</feature>
<feature type="transmembrane region" description="Helical" evidence="6">
    <location>
        <begin position="417"/>
        <end position="434"/>
    </location>
</feature>
<name>A0ABZ2ZGA1_9BACI</name>
<gene>
    <name evidence="7" type="ORF">AADC60_22760</name>
</gene>
<accession>A0ABZ2ZGA1</accession>
<feature type="transmembrane region" description="Helical" evidence="6">
    <location>
        <begin position="215"/>
        <end position="237"/>
    </location>
</feature>
<feature type="transmembrane region" description="Helical" evidence="6">
    <location>
        <begin position="12"/>
        <end position="35"/>
    </location>
</feature>
<protein>
    <submittedName>
        <fullName evidence="7">Oligosaccharide flippase family protein</fullName>
    </submittedName>
</protein>
<evidence type="ECO:0000256" key="2">
    <source>
        <dbReference type="ARBA" id="ARBA00022475"/>
    </source>
</evidence>
<dbReference type="Pfam" id="PF01943">
    <property type="entry name" value="Polysacc_synt"/>
    <property type="match status" value="1"/>
</dbReference>
<evidence type="ECO:0000256" key="3">
    <source>
        <dbReference type="ARBA" id="ARBA00022692"/>
    </source>
</evidence>
<feature type="transmembrane region" description="Helical" evidence="6">
    <location>
        <begin position="329"/>
        <end position="347"/>
    </location>
</feature>
<evidence type="ECO:0000256" key="5">
    <source>
        <dbReference type="ARBA" id="ARBA00023136"/>
    </source>
</evidence>
<evidence type="ECO:0000256" key="4">
    <source>
        <dbReference type="ARBA" id="ARBA00022989"/>
    </source>
</evidence>
<feature type="transmembrane region" description="Helical" evidence="6">
    <location>
        <begin position="359"/>
        <end position="378"/>
    </location>
</feature>
<dbReference type="PANTHER" id="PTHR30250">
    <property type="entry name" value="PST FAMILY PREDICTED COLANIC ACID TRANSPORTER"/>
    <property type="match status" value="1"/>
</dbReference>
<dbReference type="InterPro" id="IPR050833">
    <property type="entry name" value="Poly_Biosynth_Transport"/>
</dbReference>
<feature type="transmembrane region" description="Helical" evidence="6">
    <location>
        <begin position="290"/>
        <end position="309"/>
    </location>
</feature>
<dbReference type="RefSeq" id="WP_192907820.1">
    <property type="nucleotide sequence ID" value="NZ_CP151651.1"/>
</dbReference>
<keyword evidence="8" id="KW-1185">Reference proteome</keyword>